<evidence type="ECO:0000256" key="6">
    <source>
        <dbReference type="SAM" id="Phobius"/>
    </source>
</evidence>
<dbReference type="Pfam" id="PF00335">
    <property type="entry name" value="Tetraspanin"/>
    <property type="match status" value="1"/>
</dbReference>
<name>A0A8T0T4W6_PANVG</name>
<comment type="caution">
    <text evidence="8">The sequence shown here is derived from an EMBL/GenBank/DDBJ whole genome shotgun (WGS) entry which is preliminary data.</text>
</comment>
<dbReference type="InterPro" id="IPR044991">
    <property type="entry name" value="TET_plant"/>
</dbReference>
<dbReference type="InterPro" id="IPR018499">
    <property type="entry name" value="Tetraspanin/Peripherin"/>
</dbReference>
<evidence type="ECO:0000313" key="9">
    <source>
        <dbReference type="Proteomes" id="UP000823388"/>
    </source>
</evidence>
<keyword evidence="7" id="KW-0732">Signal</keyword>
<reference evidence="8" key="1">
    <citation type="submission" date="2020-05" db="EMBL/GenBank/DDBJ databases">
        <title>WGS assembly of Panicum virgatum.</title>
        <authorList>
            <person name="Lovell J.T."/>
            <person name="Jenkins J."/>
            <person name="Shu S."/>
            <person name="Juenger T.E."/>
            <person name="Schmutz J."/>
        </authorList>
    </citation>
    <scope>NUCLEOTIDE SEQUENCE</scope>
    <source>
        <strain evidence="8">AP13</strain>
    </source>
</reference>
<feature type="chain" id="PRO_5035869858" evidence="7">
    <location>
        <begin position="26"/>
        <end position="283"/>
    </location>
</feature>
<feature type="transmembrane region" description="Helical" evidence="6">
    <location>
        <begin position="72"/>
        <end position="97"/>
    </location>
</feature>
<evidence type="ECO:0000256" key="4">
    <source>
        <dbReference type="ARBA" id="ARBA00022989"/>
    </source>
</evidence>
<keyword evidence="5 6" id="KW-0472">Membrane</keyword>
<evidence type="ECO:0000256" key="1">
    <source>
        <dbReference type="ARBA" id="ARBA00004141"/>
    </source>
</evidence>
<keyword evidence="3 6" id="KW-0812">Transmembrane</keyword>
<accession>A0A8T0T4W6</accession>
<gene>
    <name evidence="8" type="ORF">PVAP13_4NG215588</name>
</gene>
<dbReference type="PANTHER" id="PTHR32191">
    <property type="entry name" value="TETRASPANIN-8-RELATED"/>
    <property type="match status" value="1"/>
</dbReference>
<sequence length="283" mass="30128">MAVSNNITACVTFLVLLCTVPIAATGVWLASRHGGAGCARLARWPVAGLGALLLLVALAGFLGAYRNRRGLLACYLFAMAALITLLLALLVAAFAVAHGSGAYPVPGRAYLDYRLEGYSPWLRRYVAGNPDRWEGIRACVAGSGTCSKLAMDRSFIVPEQFYMTHLSLIESWCCKPPTACGFAYVSPTAWSGPAAGAAADADCAAWSNDPAELCYGCASCKAGVLGALREQWRRASVALLAATVALLAATVALIFVYVVGCCAFRNAQTEDMFRRYKWGNNNY</sequence>
<protein>
    <submittedName>
        <fullName evidence="8">Uncharacterized protein</fullName>
    </submittedName>
</protein>
<feature type="transmembrane region" description="Helical" evidence="6">
    <location>
        <begin position="237"/>
        <end position="264"/>
    </location>
</feature>
<keyword evidence="4 6" id="KW-1133">Transmembrane helix</keyword>
<dbReference type="AlphaFoldDB" id="A0A8T0T4W6"/>
<dbReference type="Proteomes" id="UP000823388">
    <property type="component" value="Chromosome 4N"/>
</dbReference>
<organism evidence="8 9">
    <name type="scientific">Panicum virgatum</name>
    <name type="common">Blackwell switchgrass</name>
    <dbReference type="NCBI Taxonomy" id="38727"/>
    <lineage>
        <taxon>Eukaryota</taxon>
        <taxon>Viridiplantae</taxon>
        <taxon>Streptophyta</taxon>
        <taxon>Embryophyta</taxon>
        <taxon>Tracheophyta</taxon>
        <taxon>Spermatophyta</taxon>
        <taxon>Magnoliopsida</taxon>
        <taxon>Liliopsida</taxon>
        <taxon>Poales</taxon>
        <taxon>Poaceae</taxon>
        <taxon>PACMAD clade</taxon>
        <taxon>Panicoideae</taxon>
        <taxon>Panicodae</taxon>
        <taxon>Paniceae</taxon>
        <taxon>Panicinae</taxon>
        <taxon>Panicum</taxon>
        <taxon>Panicum sect. Hiantes</taxon>
    </lineage>
</organism>
<feature type="signal peptide" evidence="7">
    <location>
        <begin position="1"/>
        <end position="25"/>
    </location>
</feature>
<evidence type="ECO:0000256" key="7">
    <source>
        <dbReference type="SAM" id="SignalP"/>
    </source>
</evidence>
<comment type="similarity">
    <text evidence="2">Belongs to the tetraspanin (TM4SF) family.</text>
</comment>
<comment type="subcellular location">
    <subcellularLocation>
        <location evidence="1">Membrane</location>
        <topology evidence="1">Multi-pass membrane protein</topology>
    </subcellularLocation>
</comment>
<dbReference type="OrthoDB" id="664300at2759"/>
<evidence type="ECO:0000313" key="8">
    <source>
        <dbReference type="EMBL" id="KAG2606752.1"/>
    </source>
</evidence>
<evidence type="ECO:0000256" key="5">
    <source>
        <dbReference type="ARBA" id="ARBA00023136"/>
    </source>
</evidence>
<dbReference type="GO" id="GO:0016020">
    <property type="term" value="C:membrane"/>
    <property type="evidence" value="ECO:0007669"/>
    <property type="project" value="UniProtKB-SubCell"/>
</dbReference>
<evidence type="ECO:0000256" key="3">
    <source>
        <dbReference type="ARBA" id="ARBA00022692"/>
    </source>
</evidence>
<dbReference type="EMBL" id="CM029044">
    <property type="protein sequence ID" value="KAG2606752.1"/>
    <property type="molecule type" value="Genomic_DNA"/>
</dbReference>
<evidence type="ECO:0000256" key="2">
    <source>
        <dbReference type="ARBA" id="ARBA00006840"/>
    </source>
</evidence>
<feature type="transmembrane region" description="Helical" evidence="6">
    <location>
        <begin position="47"/>
        <end position="65"/>
    </location>
</feature>
<dbReference type="GO" id="GO:0009734">
    <property type="term" value="P:auxin-activated signaling pathway"/>
    <property type="evidence" value="ECO:0007669"/>
    <property type="project" value="InterPro"/>
</dbReference>
<proteinExistence type="inferred from homology"/>
<keyword evidence="9" id="KW-1185">Reference proteome</keyword>